<proteinExistence type="predicted"/>
<protein>
    <submittedName>
        <fullName evidence="1">Uncharacterized protein</fullName>
    </submittedName>
</protein>
<keyword evidence="2" id="KW-1185">Reference proteome</keyword>
<gene>
    <name evidence="1" type="ORF">AVEN_247916_1</name>
</gene>
<dbReference type="OrthoDB" id="6759200at2759"/>
<sequence length="174" mass="20321">MNSDEENDSELSYFARASCSEDLDEDCTSNANKSPFSDFENLKKGFIDWEHLNPFIHIYETSPTHRHSYVEWKELEIRLKYDNSIDADIEKCTQAETEKWRCVLKCIASVILRCAWNNLPLRGSSDAIGDNNCGVFLSTLELISRYNSQQLQRIENIKSKKHVPSYFSHRNFRK</sequence>
<name>A0A4Y2CL59_ARAVE</name>
<comment type="caution">
    <text evidence="1">The sequence shown here is derived from an EMBL/GenBank/DDBJ whole genome shotgun (WGS) entry which is preliminary data.</text>
</comment>
<organism evidence="1 2">
    <name type="scientific">Araneus ventricosus</name>
    <name type="common">Orbweaver spider</name>
    <name type="synonym">Epeira ventricosa</name>
    <dbReference type="NCBI Taxonomy" id="182803"/>
    <lineage>
        <taxon>Eukaryota</taxon>
        <taxon>Metazoa</taxon>
        <taxon>Ecdysozoa</taxon>
        <taxon>Arthropoda</taxon>
        <taxon>Chelicerata</taxon>
        <taxon>Arachnida</taxon>
        <taxon>Araneae</taxon>
        <taxon>Araneomorphae</taxon>
        <taxon>Entelegynae</taxon>
        <taxon>Araneoidea</taxon>
        <taxon>Araneidae</taxon>
        <taxon>Araneus</taxon>
    </lineage>
</organism>
<dbReference type="Proteomes" id="UP000499080">
    <property type="component" value="Unassembled WGS sequence"/>
</dbReference>
<accession>A0A4Y2CL59</accession>
<evidence type="ECO:0000313" key="2">
    <source>
        <dbReference type="Proteomes" id="UP000499080"/>
    </source>
</evidence>
<evidence type="ECO:0000313" key="1">
    <source>
        <dbReference type="EMBL" id="GBM04035.1"/>
    </source>
</evidence>
<dbReference type="EMBL" id="BGPR01000198">
    <property type="protein sequence ID" value="GBM04035.1"/>
    <property type="molecule type" value="Genomic_DNA"/>
</dbReference>
<dbReference type="AlphaFoldDB" id="A0A4Y2CL59"/>
<reference evidence="1 2" key="1">
    <citation type="journal article" date="2019" name="Sci. Rep.">
        <title>Orb-weaving spider Araneus ventricosus genome elucidates the spidroin gene catalogue.</title>
        <authorList>
            <person name="Kono N."/>
            <person name="Nakamura H."/>
            <person name="Ohtoshi R."/>
            <person name="Moran D.A.P."/>
            <person name="Shinohara A."/>
            <person name="Yoshida Y."/>
            <person name="Fujiwara M."/>
            <person name="Mori M."/>
            <person name="Tomita M."/>
            <person name="Arakawa K."/>
        </authorList>
    </citation>
    <scope>NUCLEOTIDE SEQUENCE [LARGE SCALE GENOMIC DNA]</scope>
</reference>